<dbReference type="SUPFAM" id="SSF46785">
    <property type="entry name" value="Winged helix' DNA-binding domain"/>
    <property type="match status" value="1"/>
</dbReference>
<dbReference type="Pfam" id="PF07729">
    <property type="entry name" value="FCD"/>
    <property type="match status" value="1"/>
</dbReference>
<evidence type="ECO:0000256" key="3">
    <source>
        <dbReference type="ARBA" id="ARBA00023163"/>
    </source>
</evidence>
<dbReference type="Proteomes" id="UP001064879">
    <property type="component" value="Chromosome"/>
</dbReference>
<dbReference type="Gene3D" id="1.20.120.530">
    <property type="entry name" value="GntR ligand-binding domain-like"/>
    <property type="match status" value="1"/>
</dbReference>
<dbReference type="PROSITE" id="PS50949">
    <property type="entry name" value="HTH_GNTR"/>
    <property type="match status" value="1"/>
</dbReference>
<dbReference type="InterPro" id="IPR036390">
    <property type="entry name" value="WH_DNA-bd_sf"/>
</dbReference>
<keyword evidence="1" id="KW-0805">Transcription regulation</keyword>
<dbReference type="Pfam" id="PF00392">
    <property type="entry name" value="GntR"/>
    <property type="match status" value="1"/>
</dbReference>
<sequence>MSRGSESQSAAERAYSHIRGQILDGEHLPGTMLGEAALATEIGVSRTPVRVAMARLQDEGWIRIYPKRGAVVQGIDERTIAELADARYLLETTAVDRAPEALRQQLASRLDDLVSRQRSAFAEADIARFIELTLEFHRGFVEAGDSQVMLEMYSLLSDRHRFSLFMNSRHLIDRCDEIIAEHESLVAHLRSGDSAAFAAALQGHIAENAGPFHP</sequence>
<evidence type="ECO:0000313" key="6">
    <source>
        <dbReference type="Proteomes" id="UP001064879"/>
    </source>
</evidence>
<dbReference type="InterPro" id="IPR011711">
    <property type="entry name" value="GntR_C"/>
</dbReference>
<evidence type="ECO:0000259" key="4">
    <source>
        <dbReference type="PROSITE" id="PS50949"/>
    </source>
</evidence>
<dbReference type="InterPro" id="IPR008920">
    <property type="entry name" value="TF_FadR/GntR_C"/>
</dbReference>
<keyword evidence="3" id="KW-0804">Transcription</keyword>
<reference evidence="5" key="1">
    <citation type="submission" date="2022-03" db="EMBL/GenBank/DDBJ databases">
        <title>Brevibacterium spongiae sp. nov., isolated from marine sponge.</title>
        <authorList>
            <person name="Li Z."/>
            <person name="Zhang M."/>
        </authorList>
    </citation>
    <scope>NUCLEOTIDE SEQUENCE</scope>
    <source>
        <strain evidence="5">WHS-Z9</strain>
    </source>
</reference>
<proteinExistence type="predicted"/>
<dbReference type="RefSeq" id="WP_265418012.1">
    <property type="nucleotide sequence ID" value="NZ_CP093443.1"/>
</dbReference>
<organism evidence="5 6">
    <name type="scientific">Brevibacterium spongiae</name>
    <dbReference type="NCBI Taxonomy" id="2909672"/>
    <lineage>
        <taxon>Bacteria</taxon>
        <taxon>Bacillati</taxon>
        <taxon>Actinomycetota</taxon>
        <taxon>Actinomycetes</taxon>
        <taxon>Micrococcales</taxon>
        <taxon>Brevibacteriaceae</taxon>
        <taxon>Brevibacterium</taxon>
    </lineage>
</organism>
<dbReference type="Gene3D" id="1.10.10.10">
    <property type="entry name" value="Winged helix-like DNA-binding domain superfamily/Winged helix DNA-binding domain"/>
    <property type="match status" value="1"/>
</dbReference>
<keyword evidence="6" id="KW-1185">Reference proteome</keyword>
<dbReference type="InterPro" id="IPR036388">
    <property type="entry name" value="WH-like_DNA-bd_sf"/>
</dbReference>
<dbReference type="CDD" id="cd07377">
    <property type="entry name" value="WHTH_GntR"/>
    <property type="match status" value="1"/>
</dbReference>
<gene>
    <name evidence="5" type="ORF">L1F31_14850</name>
</gene>
<dbReference type="PRINTS" id="PR00035">
    <property type="entry name" value="HTHGNTR"/>
</dbReference>
<dbReference type="EMBL" id="CP093443">
    <property type="protein sequence ID" value="UVI35382.1"/>
    <property type="molecule type" value="Genomic_DNA"/>
</dbReference>
<protein>
    <submittedName>
        <fullName evidence="5">GntR family transcriptional regulator</fullName>
    </submittedName>
</protein>
<dbReference type="SMART" id="SM00895">
    <property type="entry name" value="FCD"/>
    <property type="match status" value="1"/>
</dbReference>
<evidence type="ECO:0000256" key="1">
    <source>
        <dbReference type="ARBA" id="ARBA00023015"/>
    </source>
</evidence>
<dbReference type="InterPro" id="IPR000524">
    <property type="entry name" value="Tscrpt_reg_HTH_GntR"/>
</dbReference>
<evidence type="ECO:0000256" key="2">
    <source>
        <dbReference type="ARBA" id="ARBA00023125"/>
    </source>
</evidence>
<evidence type="ECO:0000313" key="5">
    <source>
        <dbReference type="EMBL" id="UVI35382.1"/>
    </source>
</evidence>
<accession>A0ABY5SLH5</accession>
<feature type="domain" description="HTH gntR-type" evidence="4">
    <location>
        <begin position="8"/>
        <end position="75"/>
    </location>
</feature>
<name>A0ABY5SLH5_9MICO</name>
<dbReference type="PANTHER" id="PTHR43537">
    <property type="entry name" value="TRANSCRIPTIONAL REGULATOR, GNTR FAMILY"/>
    <property type="match status" value="1"/>
</dbReference>
<dbReference type="SMART" id="SM00345">
    <property type="entry name" value="HTH_GNTR"/>
    <property type="match status" value="1"/>
</dbReference>
<dbReference type="SUPFAM" id="SSF48008">
    <property type="entry name" value="GntR ligand-binding domain-like"/>
    <property type="match status" value="1"/>
</dbReference>
<keyword evidence="2" id="KW-0238">DNA-binding</keyword>
<dbReference type="PANTHER" id="PTHR43537:SF24">
    <property type="entry name" value="GLUCONATE OPERON TRANSCRIPTIONAL REPRESSOR"/>
    <property type="match status" value="1"/>
</dbReference>